<comment type="subunit">
    <text evidence="32">The mature envelope protein (Env) consists of a homotrimer of non-covalently associated gp120-gp41 heterodimers. The resulting complex protrudes from the virus surface as a spike. There seems to be as few as 10 spikes on the average virion. Surface protein gp120 interacts with host CD4, CCR5 and CXCR4. Gp120 also interacts with the C-type lectins CD209/DC-SIGN and CLEC4M/DC-SIGNR (collectively referred to as DC-SIGN(R)). Gp120 and gp41 interact with GalCer. Gp120 interacts with host ITGA4/ITGB7 complex; on CD4+ T-cells, this interaction results in rapid activation of integrin ITGAL/LFA-1, which facilitates efficient cell-to-cell spreading of HIV-1. Gp120 interacts with cell-associated heparan sulfate; this interaction increases virus infectivity on permissive cells and may be involved in infection of CD4- cells.</text>
</comment>
<dbReference type="GO" id="GO:0005198">
    <property type="term" value="F:structural molecule activity"/>
    <property type="evidence" value="ECO:0007669"/>
    <property type="project" value="UniProtKB-UniRule"/>
</dbReference>
<evidence type="ECO:0000256" key="14">
    <source>
        <dbReference type="ARBA" id="ARBA00022692"/>
    </source>
</evidence>
<dbReference type="GO" id="GO:0039654">
    <property type="term" value="P:fusion of virus membrane with host endosome membrane"/>
    <property type="evidence" value="ECO:0007669"/>
    <property type="project" value="UniProtKB-UniRule"/>
</dbReference>
<comment type="subcellular location">
    <subcellularLocation>
        <location evidence="3">Host cell membrane</location>
        <topology evidence="3">Peripheral membrane protein</topology>
    </subcellularLocation>
    <subcellularLocation>
        <location evidence="1">Host cell membrane</location>
        <topology evidence="1">Single-pass type I membrane protein</topology>
    </subcellularLocation>
    <subcellularLocation>
        <location evidence="2">Host endosome membrane</location>
        <topology evidence="2">Peripheral membrane protein</topology>
    </subcellularLocation>
    <subcellularLocation>
        <location evidence="5">Host endosome membrane</location>
        <topology evidence="5">Single-pass type I membrane protein</topology>
    </subcellularLocation>
    <subcellularLocation>
        <location evidence="6">Virion membrane</location>
        <topology evidence="6">Peripheral membrane protein</topology>
    </subcellularLocation>
    <subcellularLocation>
        <location evidence="4">Virion membrane</location>
        <topology evidence="4">Single-pass type I membrane protein</topology>
    </subcellularLocation>
</comment>
<keyword evidence="7 32" id="KW-1168">Fusion of virus membrane with host membrane</keyword>
<feature type="topological domain" description="Cytoplasmic" evidence="32">
    <location>
        <begin position="708"/>
        <end position="865"/>
    </location>
</feature>
<comment type="function">
    <text evidence="32">Surface protein gp120: Attaches the virus to the host lymphoid cell by binding to the primary receptor CD4. This interaction induces a structural rearrangement creating a high affinity binding site for a chemokine coreceptor like CXCR4 and/or CCR5. Acts as a ligand for CD209/DC-SIGN and CLEC4M/DC-SIGNR, which are respectively found on dendritic cells (DCs), and on endothelial cells of liver sinusoids and lymph node sinuses. These interactions allow capture of viral particles at mucosal surfaces by these cells and subsequent transmission to permissive cells. HIV subverts the migration properties of dendritic cells to gain access to CD4+ T-cells in lymph nodes. Virus transmission to permissive T-cells occurs either in trans (without DCs infection, through viral capture and transmission), or in cis (following DCs productive infection, through the usual CD4-gp120 interaction), thereby inducing a robust infection. In trans infection, bound virions remain infectious over days and it is proposed that they are not degraded, but protected in non-lysosomal acidic organelles within the DCs close to the cell membrane thus contributing to the viral infectious potential during DCs' migration from the periphery to the lymphoid tissues. On arrival at lymphoid tissues, intact virions recycle back to DCs' cell surface allowing virus transmission to CD4+ T-cells.</text>
</comment>
<keyword evidence="25 32" id="KW-0472">Membrane</keyword>
<comment type="similarity">
    <text evidence="32">Belongs to the HIV-1 env protein family.</text>
</comment>
<keyword evidence="15 32" id="KW-0053">Apoptosis</keyword>
<evidence type="ECO:0000256" key="8">
    <source>
        <dbReference type="ARBA" id="ARBA00022510"/>
    </source>
</evidence>
<feature type="chain" id="PRO_5023535596" description="Transmembrane protein gp41" evidence="32">
    <location>
        <begin position="513"/>
        <end position="865"/>
    </location>
</feature>
<comment type="domain">
    <text evidence="32">Some of the most genetically diverse regions of the viral genome are present in Env. They are called variable regions 1 through 5 (V1 through V5). Coreceptor usage of gp120 is determined mainly by the primary structure of the third variable region (V3) in the outer domain of gp120. The sequence of V3 determines which coreceptor, CCR5 and/or CXCR4 (corresponding to R5/macrophage, X4/T cell and R5X4/T cell and macrophage tropism), is used to trigger the fusion potential of the Env complex, and hence which cells the virus can infect. Binding to CCR5 involves a region adjacent in addition to V3.</text>
</comment>
<evidence type="ECO:0000256" key="12">
    <source>
        <dbReference type="ARBA" id="ARBA00022595"/>
    </source>
</evidence>
<comment type="function">
    <text evidence="32">Transmembrane protein gp41: Acts as a class I viral fusion protein. Under the current model, the protein has at least 3 conformational states: pre-fusion native state, pre-hairpin intermediate state, and post-fusion hairpin state. During fusion of viral and target intracellular membranes, the coiled coil regions (heptad repeats) assume a trimer-of-hairpins structure, positioning the fusion peptide in close proximity to the C-terminal region of the ectodomain. The formation of this structure appears to drive apposition and subsequent fusion of viral and target cell membranes. Complete fusion occurs in host cell endosomes and is dynamin-dependent, however some lipid transfer might occur at the plasma membrane. The virus undergoes clathrin-dependent internalization long before endosomal fusion, thus minimizing the surface exposure of conserved viral epitopes during fusion and reducing the efficacy of inhibitors targeting these epitopes. Membranes fusion leads to delivery of the nucleocapsid into the cytoplasm.</text>
</comment>
<evidence type="ECO:0000256" key="22">
    <source>
        <dbReference type="ARBA" id="ARBA00022989"/>
    </source>
</evidence>
<comment type="miscellaneous">
    <text evidence="32">Inhibitors targeting HIV-1 viral envelope proteins are used as antiretroviral drugs. Attachment of virions to the cell surface via non-specific interactions and CD4 binding can be blocked by inhibitors that include cyanovirin-N, cyclotriazadisulfonamide analogs, PRO 2000, TNX 355 and PRO 542. In addition, BMS 806 can block CD4-induced conformational changes. Env interactions with the coreceptor molecules can be targeted by CCR5 antagonists including SCH-D, maraviroc (UK 427857) and aplaviroc (GW 873140), and the CXCR4 antagonist AMD 070. Fusion of viral and cellular membranes can be inhibited by peptides such as enfuvirtide and tifuvirtide (T 1249). Resistance to inhibitors associated with mutations in Env are observed. Most of the time, single mutations confer only a modest reduction in drug susceptibility. Combination of several mutations is usually required to develop a high-level drug resistance.</text>
</comment>
<evidence type="ECO:0000256" key="2">
    <source>
        <dbReference type="ARBA" id="ARBA00004433"/>
    </source>
</evidence>
<dbReference type="FunFam" id="2.170.40.20:FF:000004">
    <property type="entry name" value="Envelope glycoprotein gp160"/>
    <property type="match status" value="1"/>
</dbReference>
<comment type="PTM">
    <text evidence="32">Palmitoylation of the transmembrane protein and of Env polyprotein (prior to its proteolytic cleavage) is essential for their association with host cell membrane lipid rafts. Palmitoylation is therefore required for envelope trafficking to classical lipid rafts, but not for viral replication.</text>
</comment>
<comment type="domain">
    <text evidence="32">The YXXL motif is involved in determining the exact site of viral release at the surface of infected mononuclear cells and promotes endocytosis. YXXL and di-leucine endocytosis motifs interact directly or indirectly with the clathrin adapter complexes, opperate independently, and their activities are not additive.</text>
</comment>
<evidence type="ECO:0000256" key="1">
    <source>
        <dbReference type="ARBA" id="ARBA00004402"/>
    </source>
</evidence>
<dbReference type="Gene3D" id="2.170.40.20">
    <property type="entry name" value="Human immunodeficiency virus 1, Gp160, envelope glycoprotein"/>
    <property type="match status" value="2"/>
</dbReference>
<dbReference type="GO" id="GO:1903911">
    <property type="term" value="P:positive regulation of receptor clustering"/>
    <property type="evidence" value="ECO:0007669"/>
    <property type="project" value="UniProtKB-UniRule"/>
</dbReference>
<evidence type="ECO:0000256" key="23">
    <source>
        <dbReference type="ARBA" id="ARBA00023046"/>
    </source>
</evidence>
<keyword evidence="16 32" id="KW-0732">Signal</keyword>
<dbReference type="GO" id="GO:0055036">
    <property type="term" value="C:virion membrane"/>
    <property type="evidence" value="ECO:0007669"/>
    <property type="project" value="UniProtKB-SubCell"/>
</dbReference>
<evidence type="ECO:0000256" key="19">
    <source>
        <dbReference type="ARBA" id="ARBA00022870"/>
    </source>
</evidence>
<dbReference type="GO" id="GO:0019082">
    <property type="term" value="P:viral protein processing"/>
    <property type="evidence" value="ECO:0007669"/>
    <property type="project" value="UniProtKB-UniRule"/>
</dbReference>
<dbReference type="GO" id="GO:1903908">
    <property type="term" value="P:positive regulation of plasma membrane raft polarization"/>
    <property type="evidence" value="ECO:0007669"/>
    <property type="project" value="UniProtKB-UniRule"/>
</dbReference>
<keyword evidence="21 32" id="KW-1164">Virus endocytosis by host</keyword>
<evidence type="ECO:0000256" key="24">
    <source>
        <dbReference type="ARBA" id="ARBA00023054"/>
    </source>
</evidence>
<evidence type="ECO:0000313" key="36">
    <source>
        <dbReference type="EMBL" id="AYX65527.1"/>
    </source>
</evidence>
<evidence type="ECO:0000256" key="17">
    <source>
        <dbReference type="ARBA" id="ARBA00022804"/>
    </source>
</evidence>
<keyword evidence="23 32" id="KW-1039">Host endosome</keyword>
<keyword evidence="12 32" id="KW-1162">Viral penetration into host cytoplasm</keyword>
<keyword evidence="17 32" id="KW-1161">Viral attachment to host cell</keyword>
<feature type="lipid moiety-binding region" description="S-palmitoyl cysteine; by host" evidence="32">
    <location>
        <position position="766"/>
    </location>
</feature>
<keyword evidence="9 32" id="KW-1032">Host cell membrane</keyword>
<organismHost>
    <name type="scientific">Homo sapiens</name>
    <name type="common">Human</name>
    <dbReference type="NCBI Taxonomy" id="9606"/>
</organismHost>
<dbReference type="GO" id="GO:0020002">
    <property type="term" value="C:host cell plasma membrane"/>
    <property type="evidence" value="ECO:0007669"/>
    <property type="project" value="UniProtKB-SubCell"/>
</dbReference>
<keyword evidence="27 32" id="KW-1015">Disulfide bond</keyword>
<keyword evidence="18 32" id="KW-0946">Virion</keyword>
<evidence type="ECO:0000256" key="32">
    <source>
        <dbReference type="HAMAP-Rule" id="MF_04083"/>
    </source>
</evidence>
<evidence type="ECO:0000259" key="35">
    <source>
        <dbReference type="Pfam" id="PF00517"/>
    </source>
</evidence>
<gene>
    <name evidence="32 36" type="primary">env</name>
</gene>
<evidence type="ECO:0000256" key="5">
    <source>
        <dbReference type="ARBA" id="ARBA00004578"/>
    </source>
</evidence>
<keyword evidence="29 32" id="KW-0899">Viral immunoevasion</keyword>
<dbReference type="Pfam" id="PF00517">
    <property type="entry name" value="GP41"/>
    <property type="match status" value="1"/>
</dbReference>
<evidence type="ECO:0000256" key="26">
    <source>
        <dbReference type="ARBA" id="ARBA00023139"/>
    </source>
</evidence>
<feature type="transmembrane region" description="Helical" evidence="33">
    <location>
        <begin position="12"/>
        <end position="29"/>
    </location>
</feature>
<dbReference type="Gene3D" id="1.10.287.210">
    <property type="match status" value="1"/>
</dbReference>
<evidence type="ECO:0000256" key="29">
    <source>
        <dbReference type="ARBA" id="ARBA00023280"/>
    </source>
</evidence>
<feature type="region of interest" description="Immunosuppression" evidence="32">
    <location>
        <begin position="576"/>
        <end position="594"/>
    </location>
</feature>
<sequence length="865" mass="97533">MRVRGMLKNYQQWWIWGILGFWMVMNCNVRGNLWVTVYYGVPVWKDAKTTLFCASNAKAVEREVHNVWATHACVPTDPNPQEMVLGNVTENFNMWKNDMVDQMHEDIISLWDESLKPCVKLTPLCVTLDCTEVNTTKDSNSNTRSAGNNSAKYDEIRNCTFNATTEIKDKKKKEHALFYRLDIVELDGNNSHNYRLINCNTSAITQACPKVSFDPIPIHYCAPAGYAILKCNNRTFNGTGPCHNVSTVQCTHGIKPVVSTQLLLNGSLAEGDIIIRSENLTENHKTIIVHLNESVGIVCTRPNNNTRRSIRIGPGQTFYATGDIIGDIRQAYCNISKQEWNRTLQQVGKKLKEHFPNSTIRFNNASGGDLEITTHSFNCRGEFFYCNTSALFNSTYYPNSTDTNNTGSNPSSVITIPCRIKQIINMWQGVGRAIYASPVAGNITCVSNITGLLLTRDGGKDSNNTTETFRPGGGNMKDNWRSELYKYKVVEIKPLGIAPTPAKRRVVGREKRAVGVVGAMILGFLGTAGSTMGAAAVTLTVQARQLLSGIVQQQSNLLRAIEAQQHMLQLTVWGIKQLQARVLAIERYLEDQQLLGIWGCSGKLICPTAVPWNASWSNRSQEDIWGNLTWMEWDREISSYTNIIYGLLEKSQTQQEQNEKDLLALDSWKNLWNWFSITQWLWYIKIFIMIVGGLIGLRIIFAVLSIVNRVRQGYSPLSFQTLIPHQREPDRLGRIEEEGGEQDRDTSIRLVNGFLALFWDDLRSLCLFSYHRLRDFLLVTARAVELLGHSSLRGLQKGWEALKYLGNLVQYWGGELKKSAISLLDTVAIVVAEGTDRIIEAIQRIGRAIFNIPRRIRQGFEAALI</sequence>
<feature type="region of interest" description="MPER; binding to GalCer" evidence="32">
    <location>
        <begin position="664"/>
        <end position="685"/>
    </location>
</feature>
<comment type="subcellular location">
    <molecule>Transmembrane protein gp41</molecule>
    <subcellularLocation>
        <location evidence="32">Virion membrane</location>
        <topology evidence="32">Single-pass type I membrane protein</topology>
    </subcellularLocation>
    <subcellularLocation>
        <location evidence="32">Host cell membrane</location>
        <topology evidence="32">Single-pass type I membrane protein</topology>
    </subcellularLocation>
    <subcellularLocation>
        <location evidence="32">Host endosome membrane</location>
        <topology evidence="32">Single-pass type I membrane protein</topology>
    </subcellularLocation>
    <text evidence="32">It is probably concentrated at the site of budding and incorporated into the virions possibly by contacts between the cytoplasmic tail of Env and the N-terminus of Gag.</text>
</comment>
<feature type="region of interest" description="CD4-binding loop" evidence="32">
    <location>
        <begin position="365"/>
        <end position="375"/>
    </location>
</feature>
<evidence type="ECO:0000256" key="27">
    <source>
        <dbReference type="ARBA" id="ARBA00023157"/>
    </source>
</evidence>
<keyword evidence="22 32" id="KW-1133">Transmembrane helix</keyword>
<dbReference type="Gene3D" id="1.20.5.490">
    <property type="entry name" value="Single helix bin"/>
    <property type="match status" value="1"/>
</dbReference>
<evidence type="ECO:0000256" key="15">
    <source>
        <dbReference type="ARBA" id="ARBA00022703"/>
    </source>
</evidence>
<feature type="transmembrane region" description="Helical" evidence="33">
    <location>
        <begin position="513"/>
        <end position="537"/>
    </location>
</feature>
<evidence type="ECO:0000256" key="20">
    <source>
        <dbReference type="ARBA" id="ARBA00022879"/>
    </source>
</evidence>
<evidence type="ECO:0000256" key="4">
    <source>
        <dbReference type="ARBA" id="ARBA00004563"/>
    </source>
</evidence>
<dbReference type="Pfam" id="PF00516">
    <property type="entry name" value="GP120"/>
    <property type="match status" value="1"/>
</dbReference>
<evidence type="ECO:0000256" key="13">
    <source>
        <dbReference type="ARBA" id="ARBA00022685"/>
    </source>
</evidence>
<evidence type="ECO:0000256" key="33">
    <source>
        <dbReference type="RuleBase" id="RU363095"/>
    </source>
</evidence>
<dbReference type="GO" id="GO:0016020">
    <property type="term" value="C:membrane"/>
    <property type="evidence" value="ECO:0007669"/>
    <property type="project" value="UniProtKB-UniRule"/>
</dbReference>
<protein>
    <recommendedName>
        <fullName evidence="32">Envelope glycoprotein gp160</fullName>
    </recommendedName>
    <alternativeName>
        <fullName evidence="32">Env polyprotein</fullName>
    </alternativeName>
    <component>
        <recommendedName>
            <fullName evidence="32">Surface protein gp120</fullName>
            <shortName evidence="32">SU</shortName>
        </recommendedName>
        <alternativeName>
            <fullName evidence="32">Glycoprotein 120</fullName>
            <shortName evidence="32">gp120</shortName>
        </alternativeName>
    </component>
    <component>
        <recommendedName>
            <fullName evidence="32">Transmembrane protein gp41</fullName>
            <shortName evidence="32">TM</shortName>
        </recommendedName>
        <alternativeName>
            <fullName evidence="32">Glycoprotein 41</fullName>
            <shortName evidence="32">gp41</shortName>
        </alternativeName>
    </component>
</protein>
<feature type="disulfide bond" evidence="32">
    <location>
        <begin position="231"/>
        <end position="242"/>
    </location>
</feature>
<evidence type="ECO:0000256" key="28">
    <source>
        <dbReference type="ARBA" id="ARBA00023180"/>
    </source>
</evidence>
<comment type="PTM">
    <text evidence="32">Highly glycosylated by host. The high number of glycan on the protein is reffered to as 'glycan shield' because it contributes to hide protein sequence from adaptive immune system.</text>
</comment>
<evidence type="ECO:0000256" key="31">
    <source>
        <dbReference type="ARBA" id="ARBA00023296"/>
    </source>
</evidence>
<organism evidence="36">
    <name type="scientific">Human immunodeficiency virus type 1</name>
    <name type="common">HIV-1</name>
    <dbReference type="NCBI Taxonomy" id="11676"/>
    <lineage>
        <taxon>Viruses</taxon>
        <taxon>Riboviria</taxon>
        <taxon>Pararnavirae</taxon>
        <taxon>Artverviricota</taxon>
        <taxon>Revtraviricetes</taxon>
        <taxon>Ortervirales</taxon>
        <taxon>Retroviridae</taxon>
        <taxon>Orthoretrovirinae</taxon>
        <taxon>Lentivirus</taxon>
        <taxon>Lentivirus humimdef1</taxon>
    </lineage>
</organism>
<evidence type="ECO:0000256" key="9">
    <source>
        <dbReference type="ARBA" id="ARBA00022511"/>
    </source>
</evidence>
<keyword evidence="31 32" id="KW-1160">Virus entry into host cell</keyword>
<dbReference type="GO" id="GO:0019062">
    <property type="term" value="P:virion attachment to host cell"/>
    <property type="evidence" value="ECO:0007669"/>
    <property type="project" value="UniProtKB-UniRule"/>
</dbReference>
<dbReference type="SUPFAM" id="SSF56502">
    <property type="entry name" value="gp120 core"/>
    <property type="match status" value="2"/>
</dbReference>
<accession>A0A3G5PUT8</accession>
<feature type="coiled-coil region" evidence="32">
    <location>
        <begin position="635"/>
        <end position="669"/>
    </location>
</feature>
<dbReference type="GO" id="GO:0075512">
    <property type="term" value="P:clathrin-dependent endocytosis of virus by host cell"/>
    <property type="evidence" value="ECO:0007669"/>
    <property type="project" value="UniProtKB-UniRule"/>
</dbReference>
<comment type="domain">
    <text evidence="32">The membrane proximal external region (MPER) present in gp41 is a tryptophan-rich region recognized by the antibodies 2F5, Z13, and 4E10. MPER seems to play a role in fusion.</text>
</comment>
<evidence type="ECO:0000256" key="25">
    <source>
        <dbReference type="ARBA" id="ARBA00023136"/>
    </source>
</evidence>
<keyword evidence="28 32" id="KW-0325">Glycoprotein</keyword>
<keyword evidence="13 32" id="KW-0165">Cleavage on pair of basic residues</keyword>
<evidence type="ECO:0000256" key="3">
    <source>
        <dbReference type="ARBA" id="ARBA00004505"/>
    </source>
</evidence>
<feature type="site" description="Cleavage; by host furin" evidence="32">
    <location>
        <begin position="512"/>
        <end position="513"/>
    </location>
</feature>
<feature type="domain" description="Retroviral envelope protein GP41-like" evidence="35">
    <location>
        <begin position="532"/>
        <end position="722"/>
    </location>
</feature>
<evidence type="ECO:0000256" key="7">
    <source>
        <dbReference type="ARBA" id="ARBA00022506"/>
    </source>
</evidence>
<dbReference type="GO" id="GO:0044175">
    <property type="term" value="C:host cell endosome membrane"/>
    <property type="evidence" value="ECO:0007669"/>
    <property type="project" value="UniProtKB-SubCell"/>
</dbReference>
<dbReference type="InterPro" id="IPR000777">
    <property type="entry name" value="HIV1_Gp120"/>
</dbReference>
<keyword evidence="24 32" id="KW-0175">Coiled coil</keyword>
<keyword evidence="19 32" id="KW-1043">Host membrane</keyword>
<proteinExistence type="inferred from homology"/>
<dbReference type="CDD" id="cd09909">
    <property type="entry name" value="HIV-1-like_HR1-HR2"/>
    <property type="match status" value="1"/>
</dbReference>
<comment type="domain">
    <text evidence="32">The CD4-binding region is targeted by the antibody b12.</text>
</comment>
<keyword evidence="11 32" id="KW-0945">Host-virus interaction</keyword>
<dbReference type="InterPro" id="IPR036377">
    <property type="entry name" value="Gp120_core_sf"/>
</dbReference>
<dbReference type="HAMAP" id="MF_04083">
    <property type="entry name" value="HIV_ENV"/>
    <property type="match status" value="1"/>
</dbReference>
<evidence type="ECO:0000256" key="11">
    <source>
        <dbReference type="ARBA" id="ARBA00022581"/>
    </source>
</evidence>
<feature type="disulfide bond" evidence="32">
    <location>
        <begin position="53"/>
        <end position="73"/>
    </location>
</feature>
<keyword evidence="14 32" id="KW-0812">Transmembrane</keyword>
<keyword evidence="10 32" id="KW-1165">Clathrin-mediated endocytosis of virus by host</keyword>
<keyword evidence="26 32" id="KW-0564">Palmitate</keyword>
<dbReference type="InterPro" id="IPR000328">
    <property type="entry name" value="GP41-like"/>
</dbReference>
<feature type="disulfide bond" evidence="32">
    <location>
        <begin position="600"/>
        <end position="606"/>
    </location>
</feature>
<evidence type="ECO:0000256" key="10">
    <source>
        <dbReference type="ARBA" id="ARBA00022570"/>
    </source>
</evidence>
<comment type="function">
    <text evidence="32">Envelope glycoprotein gp160: Oligomerizes in the host endoplasmic reticulum into predominantly trimers. In a second time, gp160 transits in the host Golgi, where glycosylation is completed. The precursor is then proteolytically cleaved in the trans-Golgi and thereby activated by cellular furin or furin-like proteases to produce gp120 and gp41.</text>
</comment>
<evidence type="ECO:0000256" key="18">
    <source>
        <dbReference type="ARBA" id="ARBA00022844"/>
    </source>
</evidence>
<dbReference type="FunFam" id="2.170.40.20:FF:000003">
    <property type="entry name" value="Envelope glycoprotein gp160"/>
    <property type="match status" value="1"/>
</dbReference>
<evidence type="ECO:0000256" key="16">
    <source>
        <dbReference type="ARBA" id="ARBA00022729"/>
    </source>
</evidence>
<comment type="caution">
    <text evidence="32 33">Lacks conserved residue(s) required for the propagation of feature annotation.</text>
</comment>
<feature type="domain" description="Human immunodeficiency virus 1 envelope glycoprotein Gp120" evidence="34">
    <location>
        <begin position="33"/>
        <end position="512"/>
    </location>
</feature>
<comment type="subcellular location">
    <molecule>Surface protein gp120</molecule>
    <subcellularLocation>
        <location evidence="32">Virion membrane</location>
        <topology evidence="32">Peripheral membrane protein</topology>
    </subcellularLocation>
    <subcellularLocation>
        <location evidence="32">Host cell membrane</location>
        <topology evidence="32">Peripheral membrane protein</topology>
    </subcellularLocation>
    <subcellularLocation>
        <location evidence="32">Host endosome membrane</location>
        <topology evidence="32">Single-pass type I membrane protein</topology>
    </subcellularLocation>
    <text evidence="32">The surface protein is not anchored to the viral envelope, but associates with the extravirion surface through its binding to TM. It is probably concentrated at the site of budding and incorporated into the virions possibly by contacts between the cytoplasmic tail of Env and the N-terminus of Gag.</text>
</comment>
<feature type="disulfide bond" evidence="32">
    <location>
        <begin position="221"/>
        <end position="250"/>
    </location>
</feature>
<keyword evidence="20 32" id="KW-0261">Viral envelope protein</keyword>
<keyword evidence="8 32" id="KW-1170">Fusion of virus membrane with host endosomal membrane</keyword>
<feature type="transmembrane region" description="Helical" evidence="33">
    <location>
        <begin position="680"/>
        <end position="707"/>
    </location>
</feature>
<dbReference type="InterPro" id="IPR037527">
    <property type="entry name" value="Gp160"/>
</dbReference>
<name>A0A3G5PUT8_HV1</name>
<evidence type="ECO:0000256" key="21">
    <source>
        <dbReference type="ARBA" id="ARBA00022890"/>
    </source>
</evidence>
<comment type="PTM">
    <text evidence="32">Specific enzymatic cleavages in vivo yield mature proteins. Envelope glycoproteins are synthesized as a inactive precursor that is heavily N-glycosylated and processed likely by host cell furin in the Golgi to yield the mature SU and TM proteins. The cleavage site between SU and TM requires the minimal sequence [KR]-X-[KR]-R. About 2 of the 9 disulfide bonds of gp41 are reduced by P4HB/PDI, following binding to CD4 receptor.</text>
</comment>
<keyword evidence="30 32" id="KW-0449">Lipoprotein</keyword>
<reference evidence="36" key="1">
    <citation type="journal article" date="2018" name="Cell Rep.">
        <title>Completeness of HIV-1 Envelope Glycan Shield at Transmission Determines Neutralization Breadth.</title>
        <authorList>
            <person name="Wagh K."/>
            <person name="Kreider E.F."/>
            <person name="Li Y."/>
            <person name="Barbian H.J."/>
            <person name="Learn G.H."/>
            <person name="Giorgi E."/>
            <person name="Hraber P.T."/>
            <person name="Decker T.G."/>
            <person name="Smith A.G."/>
            <person name="Gondim M.V."/>
            <person name="Gillis L."/>
            <person name="Wandzilak J."/>
            <person name="Chuang G.Y."/>
            <person name="Rawi R."/>
            <person name="Cai F."/>
            <person name="Pellegrino P."/>
            <person name="Williams I."/>
            <person name="Overbaugh J."/>
            <person name="Gao F."/>
            <person name="Kwong P.D."/>
            <person name="Haynes B.F."/>
            <person name="Shaw G.M."/>
            <person name="Borrow P."/>
            <person name="Seaman M.S."/>
            <person name="Hahn B.H."/>
            <person name="Korber B."/>
        </authorList>
    </citation>
    <scope>NUCLEOTIDE SEQUENCE</scope>
    <source>
        <strain evidence="36">CH0752_3_d0860_ipe023_5_31</strain>
    </source>
</reference>
<dbReference type="GO" id="GO:0019064">
    <property type="term" value="P:fusion of virus membrane with host plasma membrane"/>
    <property type="evidence" value="ECO:0007669"/>
    <property type="project" value="UniProtKB-UniRule"/>
</dbReference>
<comment type="domain">
    <text evidence="32 33">The 17 amino acids long immunosuppressive region is present in many retroviral envelope proteins. Synthetic peptides derived from this relatively conserved sequence inhibit immune function in vitro and in vivo.</text>
</comment>
<dbReference type="GO" id="GO:0052031">
    <property type="term" value="P:symbiont-mediated perturbation of host defense response"/>
    <property type="evidence" value="ECO:0007669"/>
    <property type="project" value="UniProtKB-UniRule"/>
</dbReference>
<evidence type="ECO:0000256" key="6">
    <source>
        <dbReference type="ARBA" id="ARBA00004650"/>
    </source>
</evidence>
<dbReference type="EMBL" id="MG901778">
    <property type="protein sequence ID" value="AYX65527.1"/>
    <property type="molecule type" value="Genomic_RNA"/>
</dbReference>
<feature type="chain" id="PRO_5023535595" description="Envelope glycoprotein gp160" evidence="32">
    <location>
        <begin position="32"/>
        <end position="865"/>
    </location>
</feature>
<dbReference type="GO" id="GO:0019031">
    <property type="term" value="C:viral envelope"/>
    <property type="evidence" value="ECO:0007669"/>
    <property type="project" value="UniProtKB-KW"/>
</dbReference>
<feature type="short sequence motif" description="YXXL motif; contains endocytosis signal" evidence="32">
    <location>
        <begin position="714"/>
        <end position="717"/>
    </location>
</feature>
<evidence type="ECO:0000259" key="34">
    <source>
        <dbReference type="Pfam" id="PF00516"/>
    </source>
</evidence>
<dbReference type="FunFam" id="1.10.287.210:FF:000001">
    <property type="entry name" value="Envelope glycoprotein gp160"/>
    <property type="match status" value="1"/>
</dbReference>
<comment type="miscellaneous">
    <text evidence="32">HIV-1 lineages are divided in three main groups, M (for Major), O (for Outlier), and N (for New, or Non-M, Non-O). The vast majority of strains found worldwide belong to the group M. Group O seems to be endemic to and largely confined to Cameroon and neighboring countries in West Central Africa, where these viruses represent a small minority of HIV-1 strains. The group N is represented by a limited number of isolates from Cameroonian persons. The group M is further subdivided in 9 clades or subtypes (A to D, F to H, J and K).</text>
</comment>
<dbReference type="SUPFAM" id="SSF58069">
    <property type="entry name" value="Virus ectodomain"/>
    <property type="match status" value="1"/>
</dbReference>
<evidence type="ECO:0000256" key="30">
    <source>
        <dbReference type="ARBA" id="ARBA00023288"/>
    </source>
</evidence>